<dbReference type="Proteomes" id="UP000289738">
    <property type="component" value="Chromosome A03"/>
</dbReference>
<feature type="compositionally biased region" description="Basic and acidic residues" evidence="1">
    <location>
        <begin position="126"/>
        <end position="137"/>
    </location>
</feature>
<feature type="compositionally biased region" description="Basic and acidic residues" evidence="1">
    <location>
        <begin position="207"/>
        <end position="236"/>
    </location>
</feature>
<dbReference type="AlphaFoldDB" id="A0A445DUC8"/>
<feature type="region of interest" description="Disordered" evidence="1">
    <location>
        <begin position="109"/>
        <end position="142"/>
    </location>
</feature>
<proteinExistence type="predicted"/>
<dbReference type="EMBL" id="SDMP01000003">
    <property type="protein sequence ID" value="RYR66794.1"/>
    <property type="molecule type" value="Genomic_DNA"/>
</dbReference>
<comment type="caution">
    <text evidence="2">The sequence shown here is derived from an EMBL/GenBank/DDBJ whole genome shotgun (WGS) entry which is preliminary data.</text>
</comment>
<name>A0A445DUC8_ARAHY</name>
<evidence type="ECO:0000313" key="3">
    <source>
        <dbReference type="Proteomes" id="UP000289738"/>
    </source>
</evidence>
<gene>
    <name evidence="2" type="ORF">Ahy_A03g012862</name>
</gene>
<organism evidence="2 3">
    <name type="scientific">Arachis hypogaea</name>
    <name type="common">Peanut</name>
    <dbReference type="NCBI Taxonomy" id="3818"/>
    <lineage>
        <taxon>Eukaryota</taxon>
        <taxon>Viridiplantae</taxon>
        <taxon>Streptophyta</taxon>
        <taxon>Embryophyta</taxon>
        <taxon>Tracheophyta</taxon>
        <taxon>Spermatophyta</taxon>
        <taxon>Magnoliopsida</taxon>
        <taxon>eudicotyledons</taxon>
        <taxon>Gunneridae</taxon>
        <taxon>Pentapetalae</taxon>
        <taxon>rosids</taxon>
        <taxon>fabids</taxon>
        <taxon>Fabales</taxon>
        <taxon>Fabaceae</taxon>
        <taxon>Papilionoideae</taxon>
        <taxon>50 kb inversion clade</taxon>
        <taxon>dalbergioids sensu lato</taxon>
        <taxon>Dalbergieae</taxon>
        <taxon>Pterocarpus clade</taxon>
        <taxon>Arachis</taxon>
    </lineage>
</organism>
<reference evidence="2 3" key="1">
    <citation type="submission" date="2019-01" db="EMBL/GenBank/DDBJ databases">
        <title>Sequencing of cultivated peanut Arachis hypogaea provides insights into genome evolution and oil improvement.</title>
        <authorList>
            <person name="Chen X."/>
        </authorList>
    </citation>
    <scope>NUCLEOTIDE SEQUENCE [LARGE SCALE GENOMIC DNA]</scope>
    <source>
        <strain evidence="3">cv. Fuhuasheng</strain>
        <tissue evidence="2">Leaves</tissue>
    </source>
</reference>
<evidence type="ECO:0008006" key="4">
    <source>
        <dbReference type="Google" id="ProtNLM"/>
    </source>
</evidence>
<keyword evidence="3" id="KW-1185">Reference proteome</keyword>
<sequence>MKGDGSSFTGDTFMVLSQKDWMLGDEEEGNGEEGRQIKSFRDAIKGRRNPVVEVEEEKCVTHSIEKKKESTREFEATIETITAWVHHPGLAIEYEENIFHRIVTNQAAGKEGESYNGGGGGSPEARSNREDGSRNDPNKPLVSQYSINNVKYMVEYKRLDNIYFLCGMVGYENSQCLKNRKAMTNQATGKEGEIYNRGGEGSPEARSNGEDGGRNGNNNKDKGKNILEDKEKAYGS</sequence>
<feature type="region of interest" description="Disordered" evidence="1">
    <location>
        <begin position="188"/>
        <end position="236"/>
    </location>
</feature>
<protein>
    <recommendedName>
        <fullName evidence="4">Zinc knuckle CX2CX4HX4C domain-containing protein</fullName>
    </recommendedName>
</protein>
<evidence type="ECO:0000256" key="1">
    <source>
        <dbReference type="SAM" id="MobiDB-lite"/>
    </source>
</evidence>
<accession>A0A445DUC8</accession>
<evidence type="ECO:0000313" key="2">
    <source>
        <dbReference type="EMBL" id="RYR66794.1"/>
    </source>
</evidence>